<evidence type="ECO:0000313" key="2">
    <source>
        <dbReference type="Proteomes" id="UP001177140"/>
    </source>
</evidence>
<dbReference type="Proteomes" id="UP001177140">
    <property type="component" value="Unassembled WGS sequence"/>
</dbReference>
<protein>
    <submittedName>
        <fullName evidence="1">Uncharacterized protein</fullName>
    </submittedName>
</protein>
<name>A0AA41S7L7_PAPNU</name>
<reference evidence="1" key="1">
    <citation type="submission" date="2022-03" db="EMBL/GenBank/DDBJ databases">
        <title>A functionally conserved STORR gene fusion in Papaver species that diverged 16.8 million years ago.</title>
        <authorList>
            <person name="Catania T."/>
        </authorList>
    </citation>
    <scope>NUCLEOTIDE SEQUENCE</scope>
    <source>
        <strain evidence="1">S-191538</strain>
    </source>
</reference>
<proteinExistence type="predicted"/>
<organism evidence="1 2">
    <name type="scientific">Papaver nudicaule</name>
    <name type="common">Iceland poppy</name>
    <dbReference type="NCBI Taxonomy" id="74823"/>
    <lineage>
        <taxon>Eukaryota</taxon>
        <taxon>Viridiplantae</taxon>
        <taxon>Streptophyta</taxon>
        <taxon>Embryophyta</taxon>
        <taxon>Tracheophyta</taxon>
        <taxon>Spermatophyta</taxon>
        <taxon>Magnoliopsida</taxon>
        <taxon>Ranunculales</taxon>
        <taxon>Papaveraceae</taxon>
        <taxon>Papaveroideae</taxon>
        <taxon>Papaver</taxon>
    </lineage>
</organism>
<keyword evidence="2" id="KW-1185">Reference proteome</keyword>
<evidence type="ECO:0000313" key="1">
    <source>
        <dbReference type="EMBL" id="MCL7034479.1"/>
    </source>
</evidence>
<dbReference type="EMBL" id="JAJJMA010145825">
    <property type="protein sequence ID" value="MCL7034479.1"/>
    <property type="molecule type" value="Genomic_DNA"/>
</dbReference>
<comment type="caution">
    <text evidence="1">The sequence shown here is derived from an EMBL/GenBank/DDBJ whole genome shotgun (WGS) entry which is preliminary data.</text>
</comment>
<gene>
    <name evidence="1" type="ORF">MKW94_020933</name>
</gene>
<dbReference type="AlphaFoldDB" id="A0AA41S7L7"/>
<sequence length="319" mass="36581">MAISVLLKAFARRGQLPISLSSPAYESVFRNVNNSWNRSLSSKAFTSLGSRAFCSKPDHSDPVAQNQTEKLPESNLTKLVFKYVCADDESREVSRPFKPFIRKVLEIPRGQTFFEYKRKDDVSYINLMDFLYSYLMRLNEDAESTGGGERVSEVCFIEASFFKERIRRIMDRAGKLYNVKDRVDRMKRAKDPFPYRNKVIVDLDQLFDIRIWEKITSNDKQVLDIIVSELKRNGFDFTEDPMALQKVEEAVKRAMTRMTNEIKLDLPVPAGKPDMSTTISWGKCAGLPILRTGSLPPDMFNVCLAGVIENGQFYPIPRI</sequence>
<accession>A0AA41S7L7</accession>